<proteinExistence type="predicted"/>
<evidence type="ECO:0000313" key="3">
    <source>
        <dbReference type="Proteomes" id="UP000187059"/>
    </source>
</evidence>
<organism evidence="2 3">
    <name type="scientific">Salipiger abyssi</name>
    <dbReference type="NCBI Taxonomy" id="1250539"/>
    <lineage>
        <taxon>Bacteria</taxon>
        <taxon>Pseudomonadati</taxon>
        <taxon>Pseudomonadota</taxon>
        <taxon>Alphaproteobacteria</taxon>
        <taxon>Rhodobacterales</taxon>
        <taxon>Roseobacteraceae</taxon>
        <taxon>Salipiger</taxon>
    </lineage>
</organism>
<accession>A0A1P8UWE4</accession>
<protein>
    <submittedName>
        <fullName evidence="2">Uncharacterized protein</fullName>
    </submittedName>
</protein>
<reference evidence="2 3" key="1">
    <citation type="submission" date="2016-04" db="EMBL/GenBank/DDBJ databases">
        <title>Deep-sea bacteria in the southern Pacific.</title>
        <authorList>
            <person name="Tang K."/>
        </authorList>
    </citation>
    <scope>NUCLEOTIDE SEQUENCE [LARGE SCALE GENOMIC DNA]</scope>
    <source>
        <strain evidence="2 3">JLT2014</strain>
    </source>
</reference>
<name>A0A1P8UWE4_9RHOB</name>
<feature type="compositionally biased region" description="Low complexity" evidence="1">
    <location>
        <begin position="62"/>
        <end position="75"/>
    </location>
</feature>
<dbReference type="KEGG" id="paby:Ga0080574_TMP3381"/>
<keyword evidence="3" id="KW-1185">Reference proteome</keyword>
<gene>
    <name evidence="2" type="ORF">Ga0080574_TMP3381</name>
</gene>
<evidence type="ECO:0000313" key="2">
    <source>
        <dbReference type="EMBL" id="APZ53715.1"/>
    </source>
</evidence>
<dbReference type="STRING" id="1250539.Ga0080574_TMP3381"/>
<dbReference type="Proteomes" id="UP000187059">
    <property type="component" value="Chromosome"/>
</dbReference>
<dbReference type="RefSeq" id="WP_076702539.1">
    <property type="nucleotide sequence ID" value="NZ_CP015093.1"/>
</dbReference>
<dbReference type="AlphaFoldDB" id="A0A1P8UWE4"/>
<dbReference type="EMBL" id="CP015093">
    <property type="protein sequence ID" value="APZ53715.1"/>
    <property type="molecule type" value="Genomic_DNA"/>
</dbReference>
<evidence type="ECO:0000256" key="1">
    <source>
        <dbReference type="SAM" id="MobiDB-lite"/>
    </source>
</evidence>
<sequence length="75" mass="8044">MSAVTIQSLLAEIDRITDLRDRARARAASATGPAALVFHAIASDTETRLRALRRRALRRRGGSSPSRRPGTCSGA</sequence>
<feature type="region of interest" description="Disordered" evidence="1">
    <location>
        <begin position="55"/>
        <end position="75"/>
    </location>
</feature>